<protein>
    <recommendedName>
        <fullName evidence="9">Amino acid permease/ SLC12A domain-containing protein</fullName>
    </recommendedName>
</protein>
<dbReference type="GO" id="GO:0022857">
    <property type="term" value="F:transmembrane transporter activity"/>
    <property type="evidence" value="ECO:0007669"/>
    <property type="project" value="InterPro"/>
</dbReference>
<sequence>MEHKKTAQREDFVNADLDDVHDSKTGIQQDVFDMRRLGRDQELRRSFTSFSILGLATVTMGTWVAMTTNNTFSLINGGLAGTIWVYLGCWVFTITLVCSLAEMASMSPTSGGQYHWVSEFAPPSHQKFLSYCVGWLSALGWQAAIAGTVYVSSVLMLELVAFNTGFAYTRWQVTLLMIGLGLFGTFFNTFGAKRLPLLEGIVLCLTVFGFFSVYVPLWVLAPKAPAKEAFTEFSNFGGWPSVGTACIVGQLTAGAAFVGSDAPVHLAEEVKNASLAVPRMMMATILLNGAFGFVAIVSFVLCITDVETVVGSTSVFPFVDVFYAGTGSRAGATTMACVPLVLTICTSLNAMAAASRQAWALSRDGGLPFSGWFRKVVTVGTPIPLNAILFSLSILVILALINIGSSTAFNSIIGLLTSATSFSYAVSIGAILSKRLRGEPLPHARWSLGILGLPINVIAFLYVCFTAIMSFFPVFAEVTATTMNWSVVMFAGVFAIAATDYALRGRRKYKGPVVKIRDEQMLAAVTDDRVV</sequence>
<feature type="transmembrane region" description="Helical" evidence="6">
    <location>
        <begin position="409"/>
        <end position="432"/>
    </location>
</feature>
<evidence type="ECO:0000256" key="3">
    <source>
        <dbReference type="ARBA" id="ARBA00022692"/>
    </source>
</evidence>
<dbReference type="Gene3D" id="1.20.1740.10">
    <property type="entry name" value="Amino acid/polyamine transporter I"/>
    <property type="match status" value="1"/>
</dbReference>
<evidence type="ECO:0000313" key="7">
    <source>
        <dbReference type="EMBL" id="KAF2213587.1"/>
    </source>
</evidence>
<keyword evidence="4 6" id="KW-1133">Transmembrane helix</keyword>
<proteinExistence type="predicted"/>
<dbReference type="Proteomes" id="UP000799539">
    <property type="component" value="Unassembled WGS sequence"/>
</dbReference>
<evidence type="ECO:0000256" key="1">
    <source>
        <dbReference type="ARBA" id="ARBA00004141"/>
    </source>
</evidence>
<keyword evidence="3 6" id="KW-0812">Transmembrane</keyword>
<dbReference type="PIRSF" id="PIRSF006060">
    <property type="entry name" value="AA_transporter"/>
    <property type="match status" value="1"/>
</dbReference>
<feature type="transmembrane region" description="Helical" evidence="6">
    <location>
        <begin position="383"/>
        <end position="403"/>
    </location>
</feature>
<dbReference type="GO" id="GO:0016020">
    <property type="term" value="C:membrane"/>
    <property type="evidence" value="ECO:0007669"/>
    <property type="project" value="UniProtKB-SubCell"/>
</dbReference>
<feature type="transmembrane region" description="Helical" evidence="6">
    <location>
        <begin position="453"/>
        <end position="476"/>
    </location>
</feature>
<keyword evidence="5 6" id="KW-0472">Membrane</keyword>
<evidence type="ECO:0000256" key="5">
    <source>
        <dbReference type="ARBA" id="ARBA00023136"/>
    </source>
</evidence>
<reference evidence="7" key="1">
    <citation type="journal article" date="2020" name="Stud. Mycol.">
        <title>101 Dothideomycetes genomes: a test case for predicting lifestyles and emergence of pathogens.</title>
        <authorList>
            <person name="Haridas S."/>
            <person name="Albert R."/>
            <person name="Binder M."/>
            <person name="Bloem J."/>
            <person name="Labutti K."/>
            <person name="Salamov A."/>
            <person name="Andreopoulos B."/>
            <person name="Baker S."/>
            <person name="Barry K."/>
            <person name="Bills G."/>
            <person name="Bluhm B."/>
            <person name="Cannon C."/>
            <person name="Castanera R."/>
            <person name="Culley D."/>
            <person name="Daum C."/>
            <person name="Ezra D."/>
            <person name="Gonzalez J."/>
            <person name="Henrissat B."/>
            <person name="Kuo A."/>
            <person name="Liang C."/>
            <person name="Lipzen A."/>
            <person name="Lutzoni F."/>
            <person name="Magnuson J."/>
            <person name="Mondo S."/>
            <person name="Nolan M."/>
            <person name="Ohm R."/>
            <person name="Pangilinan J."/>
            <person name="Park H.-J."/>
            <person name="Ramirez L."/>
            <person name="Alfaro M."/>
            <person name="Sun H."/>
            <person name="Tritt A."/>
            <person name="Yoshinaga Y."/>
            <person name="Zwiers L.-H."/>
            <person name="Turgeon B."/>
            <person name="Goodwin S."/>
            <person name="Spatafora J."/>
            <person name="Crous P."/>
            <person name="Grigoriev I."/>
        </authorList>
    </citation>
    <scope>NUCLEOTIDE SEQUENCE</scope>
    <source>
        <strain evidence="7">SCOH1-5</strain>
    </source>
</reference>
<dbReference type="EMBL" id="ML992670">
    <property type="protein sequence ID" value="KAF2213587.1"/>
    <property type="molecule type" value="Genomic_DNA"/>
</dbReference>
<evidence type="ECO:0000256" key="4">
    <source>
        <dbReference type="ARBA" id="ARBA00022989"/>
    </source>
</evidence>
<feature type="transmembrane region" description="Helical" evidence="6">
    <location>
        <begin position="321"/>
        <end position="342"/>
    </location>
</feature>
<dbReference type="OrthoDB" id="3257095at2759"/>
<evidence type="ECO:0000313" key="8">
    <source>
        <dbReference type="Proteomes" id="UP000799539"/>
    </source>
</evidence>
<evidence type="ECO:0000256" key="6">
    <source>
        <dbReference type="SAM" id="Phobius"/>
    </source>
</evidence>
<keyword evidence="8" id="KW-1185">Reference proteome</keyword>
<feature type="transmembrane region" description="Helical" evidence="6">
    <location>
        <begin position="46"/>
        <end position="66"/>
    </location>
</feature>
<comment type="subcellular location">
    <subcellularLocation>
        <location evidence="1">Membrane</location>
        <topology evidence="1">Multi-pass membrane protein</topology>
    </subcellularLocation>
</comment>
<dbReference type="InterPro" id="IPR002293">
    <property type="entry name" value="AA/rel_permease1"/>
</dbReference>
<feature type="transmembrane region" description="Helical" evidence="6">
    <location>
        <begin position="171"/>
        <end position="190"/>
    </location>
</feature>
<dbReference type="PANTHER" id="PTHR45649">
    <property type="entry name" value="AMINO-ACID PERMEASE BAT1"/>
    <property type="match status" value="1"/>
</dbReference>
<feature type="transmembrane region" description="Helical" evidence="6">
    <location>
        <begin position="197"/>
        <end position="219"/>
    </location>
</feature>
<keyword evidence="2" id="KW-0813">Transport</keyword>
<accession>A0A6A6FJH7</accession>
<feature type="transmembrane region" description="Helical" evidence="6">
    <location>
        <begin position="239"/>
        <end position="259"/>
    </location>
</feature>
<gene>
    <name evidence="7" type="ORF">CERZMDRAFT_111238</name>
</gene>
<dbReference type="Pfam" id="PF13520">
    <property type="entry name" value="AA_permease_2"/>
    <property type="match status" value="1"/>
</dbReference>
<feature type="transmembrane region" description="Helical" evidence="6">
    <location>
        <begin position="482"/>
        <end position="503"/>
    </location>
</feature>
<feature type="transmembrane region" description="Helical" evidence="6">
    <location>
        <begin position="280"/>
        <end position="301"/>
    </location>
</feature>
<evidence type="ECO:0008006" key="9">
    <source>
        <dbReference type="Google" id="ProtNLM"/>
    </source>
</evidence>
<name>A0A6A6FJH7_9PEZI</name>
<evidence type="ECO:0000256" key="2">
    <source>
        <dbReference type="ARBA" id="ARBA00022448"/>
    </source>
</evidence>
<dbReference type="AlphaFoldDB" id="A0A6A6FJH7"/>
<dbReference type="PANTHER" id="PTHR45649:SF14">
    <property type="entry name" value="GABA PERMEASE"/>
    <property type="match status" value="1"/>
</dbReference>
<feature type="transmembrane region" description="Helical" evidence="6">
    <location>
        <begin position="128"/>
        <end position="151"/>
    </location>
</feature>
<organism evidence="7 8">
    <name type="scientific">Cercospora zeae-maydis SCOH1-5</name>
    <dbReference type="NCBI Taxonomy" id="717836"/>
    <lineage>
        <taxon>Eukaryota</taxon>
        <taxon>Fungi</taxon>
        <taxon>Dikarya</taxon>
        <taxon>Ascomycota</taxon>
        <taxon>Pezizomycotina</taxon>
        <taxon>Dothideomycetes</taxon>
        <taxon>Dothideomycetidae</taxon>
        <taxon>Mycosphaerellales</taxon>
        <taxon>Mycosphaerellaceae</taxon>
        <taxon>Cercospora</taxon>
    </lineage>
</organism>
<feature type="transmembrane region" description="Helical" evidence="6">
    <location>
        <begin position="78"/>
        <end position="101"/>
    </location>
</feature>